<evidence type="ECO:0000313" key="13">
    <source>
        <dbReference type="Proteomes" id="UP000015101"/>
    </source>
</evidence>
<dbReference type="GO" id="GO:0005615">
    <property type="term" value="C:extracellular space"/>
    <property type="evidence" value="ECO:0000318"/>
    <property type="project" value="GO_Central"/>
</dbReference>
<evidence type="ECO:0000256" key="5">
    <source>
        <dbReference type="ARBA" id="ARBA00022530"/>
    </source>
</evidence>
<dbReference type="AlphaFoldDB" id="T1FBL1"/>
<evidence type="ECO:0000256" key="6">
    <source>
        <dbReference type="ARBA" id="ARBA00022687"/>
    </source>
</evidence>
<accession>T1FBL1</accession>
<keyword evidence="3 10" id="KW-0217">Developmental protein</keyword>
<dbReference type="Pfam" id="PF00110">
    <property type="entry name" value="wnt"/>
    <property type="match status" value="1"/>
</dbReference>
<dbReference type="GO" id="GO:0005109">
    <property type="term" value="F:frizzled binding"/>
    <property type="evidence" value="ECO:0000318"/>
    <property type="project" value="GO_Central"/>
</dbReference>
<evidence type="ECO:0000313" key="11">
    <source>
        <dbReference type="EMBL" id="ESN98133.1"/>
    </source>
</evidence>
<evidence type="ECO:0000256" key="4">
    <source>
        <dbReference type="ARBA" id="ARBA00022525"/>
    </source>
</evidence>
<dbReference type="KEGG" id="hro:HELRODRAFT_177374"/>
<dbReference type="CTD" id="20206210"/>
<dbReference type="SMART" id="SM00097">
    <property type="entry name" value="WNT1"/>
    <property type="match status" value="1"/>
</dbReference>
<evidence type="ECO:0000256" key="9">
    <source>
        <dbReference type="ARBA" id="ARBA00023288"/>
    </source>
</evidence>
<keyword evidence="5" id="KW-0272">Extracellular matrix</keyword>
<evidence type="ECO:0000256" key="2">
    <source>
        <dbReference type="ARBA" id="ARBA00005683"/>
    </source>
</evidence>
<keyword evidence="13" id="KW-1185">Reference proteome</keyword>
<name>T1FBL1_HELRO</name>
<keyword evidence="6 10" id="KW-0879">Wnt signaling pathway</keyword>
<evidence type="ECO:0000256" key="8">
    <source>
        <dbReference type="ARBA" id="ARBA00023180"/>
    </source>
</evidence>
<comment type="similarity">
    <text evidence="2 10">Belongs to the Wnt family.</text>
</comment>
<evidence type="ECO:0000313" key="12">
    <source>
        <dbReference type="EnsemblMetazoa" id="HelroP177374"/>
    </source>
</evidence>
<evidence type="ECO:0000256" key="7">
    <source>
        <dbReference type="ARBA" id="ARBA00023157"/>
    </source>
</evidence>
<organism evidence="12 13">
    <name type="scientific">Helobdella robusta</name>
    <name type="common">Californian leech</name>
    <dbReference type="NCBI Taxonomy" id="6412"/>
    <lineage>
        <taxon>Eukaryota</taxon>
        <taxon>Metazoa</taxon>
        <taxon>Spiralia</taxon>
        <taxon>Lophotrochozoa</taxon>
        <taxon>Annelida</taxon>
        <taxon>Clitellata</taxon>
        <taxon>Hirudinea</taxon>
        <taxon>Rhynchobdellida</taxon>
        <taxon>Glossiphoniidae</taxon>
        <taxon>Helobdella</taxon>
    </lineage>
</organism>
<dbReference type="InParanoid" id="T1FBL1"/>
<gene>
    <name evidence="12" type="primary">20206210</name>
    <name evidence="11" type="ORF">HELRODRAFT_177374</name>
</gene>
<reference evidence="11 13" key="2">
    <citation type="journal article" date="2013" name="Nature">
        <title>Insights into bilaterian evolution from three spiralian genomes.</title>
        <authorList>
            <person name="Simakov O."/>
            <person name="Marletaz F."/>
            <person name="Cho S.J."/>
            <person name="Edsinger-Gonzales E."/>
            <person name="Havlak P."/>
            <person name="Hellsten U."/>
            <person name="Kuo D.H."/>
            <person name="Larsson T."/>
            <person name="Lv J."/>
            <person name="Arendt D."/>
            <person name="Savage R."/>
            <person name="Osoegawa K."/>
            <person name="de Jong P."/>
            <person name="Grimwood J."/>
            <person name="Chapman J.A."/>
            <person name="Shapiro H."/>
            <person name="Aerts A."/>
            <person name="Otillar R.P."/>
            <person name="Terry A.Y."/>
            <person name="Boore J.L."/>
            <person name="Grigoriev I.V."/>
            <person name="Lindberg D.R."/>
            <person name="Seaver E.C."/>
            <person name="Weisblat D.A."/>
            <person name="Putnam N.H."/>
            <person name="Rokhsar D.S."/>
        </authorList>
    </citation>
    <scope>NUCLEOTIDE SEQUENCE</scope>
</reference>
<dbReference type="PANTHER" id="PTHR12027">
    <property type="entry name" value="WNT RELATED"/>
    <property type="match status" value="1"/>
</dbReference>
<protein>
    <recommendedName>
        <fullName evidence="10">Protein Wnt</fullName>
    </recommendedName>
</protein>
<comment type="function">
    <text evidence="10">Ligand for members of the frizzled family of seven transmembrane receptors.</text>
</comment>
<sequence>MARHTLSSWWTFSRIATKSFDDREYDAYRLCYRHQQPYLSKKQRETCYTRLDLMRAVIHGLKMSIKECKRLFKYRRWNCTTFANGPHVFGKMELSGHRESAFLQALTTASVVHTVHKRCYSGKIKNCNCGSGGNSDAIRKRFVTSSFKWSGCRDELAFGEKFARDFIDDENEVGPKSGLDLMRMRNNAAGRRAVRKSLRLNCTCYGASGSCTVRTCWNSTAEFSEIAEFLMSKYNSAKHVYIDTNNLISHYHTSLSRIKRNKKPKPFKLSMIDRKLKRPAKDDLVYVDFSPDYCQTNHELGRQEYKHI</sequence>
<keyword evidence="8" id="KW-0325">Glycoprotein</keyword>
<dbReference type="EMBL" id="AMQM01006027">
    <property type="status" value="NOT_ANNOTATED_CDS"/>
    <property type="molecule type" value="Genomic_DNA"/>
</dbReference>
<dbReference type="HOGENOM" id="CLU_033039_1_4_1"/>
<evidence type="ECO:0000256" key="3">
    <source>
        <dbReference type="ARBA" id="ARBA00022473"/>
    </source>
</evidence>
<dbReference type="PANTHER" id="PTHR12027:SF77">
    <property type="entry name" value="PROTEIN WNT-5"/>
    <property type="match status" value="1"/>
</dbReference>
<dbReference type="InterPro" id="IPR005817">
    <property type="entry name" value="Wnt"/>
</dbReference>
<keyword evidence="7" id="KW-1015">Disulfide bond</keyword>
<dbReference type="STRING" id="6412.T1FBL1"/>
<reference evidence="12" key="3">
    <citation type="submission" date="2015-06" db="UniProtKB">
        <authorList>
            <consortium name="EnsemblMetazoa"/>
        </authorList>
    </citation>
    <scope>IDENTIFICATION</scope>
</reference>
<dbReference type="eggNOG" id="KOG3913">
    <property type="taxonomic scope" value="Eukaryota"/>
</dbReference>
<dbReference type="EMBL" id="KB097222">
    <property type="protein sequence ID" value="ESN98133.1"/>
    <property type="molecule type" value="Genomic_DNA"/>
</dbReference>
<dbReference type="EnsemblMetazoa" id="HelroT177374">
    <property type="protein sequence ID" value="HelroP177374"/>
    <property type="gene ID" value="HelroG177374"/>
</dbReference>
<dbReference type="GO" id="GO:0030182">
    <property type="term" value="P:neuron differentiation"/>
    <property type="evidence" value="ECO:0000318"/>
    <property type="project" value="GO_Central"/>
</dbReference>
<keyword evidence="9" id="KW-0449">Lipoprotein</keyword>
<dbReference type="OrthoDB" id="5945655at2759"/>
<keyword evidence="4" id="KW-0964">Secreted</keyword>
<comment type="subcellular location">
    <subcellularLocation>
        <location evidence="1 10">Secreted</location>
        <location evidence="1 10">Extracellular space</location>
        <location evidence="1 10">Extracellular matrix</location>
    </subcellularLocation>
</comment>
<dbReference type="PRINTS" id="PR01349">
    <property type="entry name" value="WNTPROTEIN"/>
</dbReference>
<dbReference type="OMA" id="YCEADIR"/>
<evidence type="ECO:0000256" key="10">
    <source>
        <dbReference type="RuleBase" id="RU003500"/>
    </source>
</evidence>
<dbReference type="GeneID" id="20206210"/>
<reference evidence="13" key="1">
    <citation type="submission" date="2012-12" db="EMBL/GenBank/DDBJ databases">
        <authorList>
            <person name="Hellsten U."/>
            <person name="Grimwood J."/>
            <person name="Chapman J.A."/>
            <person name="Shapiro H."/>
            <person name="Aerts A."/>
            <person name="Otillar R.P."/>
            <person name="Terry A.Y."/>
            <person name="Boore J.L."/>
            <person name="Simakov O."/>
            <person name="Marletaz F."/>
            <person name="Cho S.-J."/>
            <person name="Edsinger-Gonzales E."/>
            <person name="Havlak P."/>
            <person name="Kuo D.-H."/>
            <person name="Larsson T."/>
            <person name="Lv J."/>
            <person name="Arendt D."/>
            <person name="Savage R."/>
            <person name="Osoegawa K."/>
            <person name="de Jong P."/>
            <person name="Lindberg D.R."/>
            <person name="Seaver E.C."/>
            <person name="Weisblat D.A."/>
            <person name="Putnam N.H."/>
            <person name="Grigoriev I.V."/>
            <person name="Rokhsar D.S."/>
        </authorList>
    </citation>
    <scope>NUCLEOTIDE SEQUENCE</scope>
</reference>
<dbReference type="Proteomes" id="UP000015101">
    <property type="component" value="Unassembled WGS sequence"/>
</dbReference>
<evidence type="ECO:0000256" key="1">
    <source>
        <dbReference type="ARBA" id="ARBA00004498"/>
    </source>
</evidence>
<proteinExistence type="inferred from homology"/>
<dbReference type="RefSeq" id="XP_009023823.1">
    <property type="nucleotide sequence ID" value="XM_009025575.1"/>
</dbReference>
<dbReference type="GO" id="GO:0045165">
    <property type="term" value="P:cell fate commitment"/>
    <property type="evidence" value="ECO:0000318"/>
    <property type="project" value="GO_Central"/>
</dbReference>
<dbReference type="GO" id="GO:0060070">
    <property type="term" value="P:canonical Wnt signaling pathway"/>
    <property type="evidence" value="ECO:0000318"/>
    <property type="project" value="GO_Central"/>
</dbReference>
<dbReference type="GO" id="GO:0005125">
    <property type="term" value="F:cytokine activity"/>
    <property type="evidence" value="ECO:0000318"/>
    <property type="project" value="GO_Central"/>
</dbReference>